<dbReference type="NCBIfam" id="NF041757">
    <property type="entry name" value="EfeO"/>
    <property type="match status" value="1"/>
</dbReference>
<feature type="chain" id="PRO_5009295106" evidence="4">
    <location>
        <begin position="23"/>
        <end position="272"/>
    </location>
</feature>
<evidence type="ECO:0000256" key="3">
    <source>
        <dbReference type="ARBA" id="ARBA00022729"/>
    </source>
</evidence>
<dbReference type="InterPro" id="IPR038352">
    <property type="entry name" value="Imelysin_sf"/>
</dbReference>
<comment type="subcellular location">
    <subcellularLocation>
        <location evidence="1">Cell envelope</location>
    </subcellularLocation>
</comment>
<keyword evidence="7" id="KW-1185">Reference proteome</keyword>
<reference evidence="6 7" key="1">
    <citation type="submission" date="2016-10" db="EMBL/GenBank/DDBJ databases">
        <authorList>
            <person name="de Groot N.N."/>
        </authorList>
    </citation>
    <scope>NUCLEOTIDE SEQUENCE [LARGE SCALE GENOMIC DNA]</scope>
    <source>
        <strain evidence="6 7">DSM 22012</strain>
    </source>
</reference>
<dbReference type="InterPro" id="IPR050894">
    <property type="entry name" value="EfeM/EfeO_iron_uptake"/>
</dbReference>
<dbReference type="InterPro" id="IPR053377">
    <property type="entry name" value="Iron_uptake_EfeM/EfeO"/>
</dbReference>
<evidence type="ECO:0000256" key="4">
    <source>
        <dbReference type="SAM" id="SignalP"/>
    </source>
</evidence>
<feature type="domain" description="Imelysin-like" evidence="5">
    <location>
        <begin position="34"/>
        <end position="247"/>
    </location>
</feature>
<dbReference type="PANTHER" id="PTHR39192:SF1">
    <property type="entry name" value="IRON UPTAKE SYSTEM COMPONENT EFEO"/>
    <property type="match status" value="1"/>
</dbReference>
<dbReference type="EMBL" id="FNVQ01000004">
    <property type="protein sequence ID" value="SEG75311.1"/>
    <property type="molecule type" value="Genomic_DNA"/>
</dbReference>
<evidence type="ECO:0000256" key="2">
    <source>
        <dbReference type="ARBA" id="ARBA00005989"/>
    </source>
</evidence>
<name>A0A1H6CQN2_9GAMM</name>
<dbReference type="PANTHER" id="PTHR39192">
    <property type="entry name" value="IRON UPTAKE SYSTEM COMPONENT EFEO"/>
    <property type="match status" value="1"/>
</dbReference>
<evidence type="ECO:0000256" key="1">
    <source>
        <dbReference type="ARBA" id="ARBA00004196"/>
    </source>
</evidence>
<dbReference type="Proteomes" id="UP000236745">
    <property type="component" value="Unassembled WGS sequence"/>
</dbReference>
<proteinExistence type="inferred from homology"/>
<organism evidence="6 7">
    <name type="scientific">Marinobacterium lutimaris</name>
    <dbReference type="NCBI Taxonomy" id="568106"/>
    <lineage>
        <taxon>Bacteria</taxon>
        <taxon>Pseudomonadati</taxon>
        <taxon>Pseudomonadota</taxon>
        <taxon>Gammaproteobacteria</taxon>
        <taxon>Oceanospirillales</taxon>
        <taxon>Oceanospirillaceae</taxon>
        <taxon>Marinobacterium</taxon>
    </lineage>
</organism>
<feature type="signal peptide" evidence="4">
    <location>
        <begin position="1"/>
        <end position="22"/>
    </location>
</feature>
<keyword evidence="3 4" id="KW-0732">Signal</keyword>
<evidence type="ECO:0000259" key="5">
    <source>
        <dbReference type="Pfam" id="PF09375"/>
    </source>
</evidence>
<accession>A0A1H6CQN2</accession>
<sequence>MNKTLISLSLAAALTSSVTAQAKTKPADLVAPMTDYKIYVIDEVAAYVRDTKEFTDAVKAGNIDRAKALYSPTRIHYERIEPVAELFSDLDASMDAREDDYAQGAEDPDFSGFHRIEKALWADNSTDGMGKYADQLYSDAVELEKRLTALTFPPSAVVGGAAGLIEEVAASKISGEEDRYARTDLSDFKANVEGAEKIVDLFHPLLKQEDEALVEKIDSNLARVNSVLAKYRTNDGFKSYDKLTDRDRLALKGPITVLAEDLSMLRGVLDLD</sequence>
<comment type="similarity">
    <text evidence="2">Belongs to the EfeM/EfeO family.</text>
</comment>
<dbReference type="GO" id="GO:0030313">
    <property type="term" value="C:cell envelope"/>
    <property type="evidence" value="ECO:0007669"/>
    <property type="project" value="UniProtKB-SubCell"/>
</dbReference>
<dbReference type="RefSeq" id="WP_104004449.1">
    <property type="nucleotide sequence ID" value="NZ_FNVQ01000004.1"/>
</dbReference>
<dbReference type="OrthoDB" id="7348379at2"/>
<dbReference type="CDD" id="cd14656">
    <property type="entry name" value="Imelysin-like_EfeO"/>
    <property type="match status" value="1"/>
</dbReference>
<dbReference type="Pfam" id="PF09375">
    <property type="entry name" value="Peptidase_M75"/>
    <property type="match status" value="1"/>
</dbReference>
<evidence type="ECO:0000313" key="7">
    <source>
        <dbReference type="Proteomes" id="UP000236745"/>
    </source>
</evidence>
<gene>
    <name evidence="6" type="ORF">SAMN05444390_10443</name>
</gene>
<evidence type="ECO:0000313" key="6">
    <source>
        <dbReference type="EMBL" id="SEG75311.1"/>
    </source>
</evidence>
<protein>
    <submittedName>
        <fullName evidence="6">Iron uptake system component EfeO</fullName>
    </submittedName>
</protein>
<dbReference type="AlphaFoldDB" id="A0A1H6CQN2"/>
<dbReference type="NCBIfam" id="NF007697">
    <property type="entry name" value="PRK10378.1"/>
    <property type="match status" value="1"/>
</dbReference>
<dbReference type="Gene3D" id="1.20.1420.20">
    <property type="entry name" value="M75 peptidase, HXXE motif"/>
    <property type="match status" value="1"/>
</dbReference>
<dbReference type="InterPro" id="IPR018976">
    <property type="entry name" value="Imelysin-like"/>
</dbReference>
<dbReference type="InterPro" id="IPR034981">
    <property type="entry name" value="Imelysin-like_EfeO/Algp7"/>
</dbReference>